<evidence type="ECO:0000256" key="12">
    <source>
        <dbReference type="ARBA" id="ARBA00023139"/>
    </source>
</evidence>
<protein>
    <submittedName>
        <fullName evidence="18">Polysaccharide biosynthesis/export family protein</fullName>
    </submittedName>
</protein>
<keyword evidence="5" id="KW-0762">Sugar transport</keyword>
<keyword evidence="7 16" id="KW-0732">Signal</keyword>
<dbReference type="InterPro" id="IPR003715">
    <property type="entry name" value="Poly_export_N"/>
</dbReference>
<accession>U7QM28</accession>
<evidence type="ECO:0000313" key="19">
    <source>
        <dbReference type="Proteomes" id="UP000017127"/>
    </source>
</evidence>
<evidence type="ECO:0000256" key="13">
    <source>
        <dbReference type="ARBA" id="ARBA00023237"/>
    </source>
</evidence>
<keyword evidence="9" id="KW-0406">Ion transport</keyword>
<keyword evidence="14" id="KW-0449">Lipoprotein</keyword>
<dbReference type="Proteomes" id="UP000017127">
    <property type="component" value="Unassembled WGS sequence"/>
</dbReference>
<evidence type="ECO:0000256" key="9">
    <source>
        <dbReference type="ARBA" id="ARBA00023065"/>
    </source>
</evidence>
<keyword evidence="12" id="KW-0564">Palmitate</keyword>
<evidence type="ECO:0000259" key="17">
    <source>
        <dbReference type="PROSITE" id="PS51272"/>
    </source>
</evidence>
<keyword evidence="6" id="KW-0812">Transmembrane</keyword>
<evidence type="ECO:0000256" key="6">
    <source>
        <dbReference type="ARBA" id="ARBA00022692"/>
    </source>
</evidence>
<keyword evidence="11" id="KW-0472">Membrane</keyword>
<dbReference type="GO" id="GO:0015159">
    <property type="term" value="F:polysaccharide transmembrane transporter activity"/>
    <property type="evidence" value="ECO:0007669"/>
    <property type="project" value="InterPro"/>
</dbReference>
<keyword evidence="13" id="KW-0998">Cell outer membrane</keyword>
<dbReference type="PANTHER" id="PTHR33619:SF3">
    <property type="entry name" value="POLYSACCHARIDE EXPORT PROTEIN GFCE-RELATED"/>
    <property type="match status" value="1"/>
</dbReference>
<dbReference type="Gene3D" id="3.10.560.10">
    <property type="entry name" value="Outer membrane lipoprotein wza domain like"/>
    <property type="match status" value="4"/>
</dbReference>
<evidence type="ECO:0000256" key="10">
    <source>
        <dbReference type="ARBA" id="ARBA00023114"/>
    </source>
</evidence>
<dbReference type="PROSITE" id="PS51272">
    <property type="entry name" value="SLH"/>
    <property type="match status" value="2"/>
</dbReference>
<evidence type="ECO:0000256" key="1">
    <source>
        <dbReference type="ARBA" id="ARBA00004571"/>
    </source>
</evidence>
<dbReference type="RefSeq" id="WP_023065601.1">
    <property type="nucleotide sequence ID" value="NZ_AUZM01000013.1"/>
</dbReference>
<evidence type="ECO:0000256" key="14">
    <source>
        <dbReference type="ARBA" id="ARBA00023288"/>
    </source>
</evidence>
<dbReference type="InterPro" id="IPR054765">
    <property type="entry name" value="SLBB_dom"/>
</dbReference>
<dbReference type="AlphaFoldDB" id="U7QM28"/>
<dbReference type="EMBL" id="AUZM01000013">
    <property type="protein sequence ID" value="ERT08175.1"/>
    <property type="molecule type" value="Genomic_DNA"/>
</dbReference>
<evidence type="ECO:0000256" key="15">
    <source>
        <dbReference type="SAM" id="MobiDB-lite"/>
    </source>
</evidence>
<dbReference type="Pfam" id="PF10531">
    <property type="entry name" value="SLBB"/>
    <property type="match status" value="1"/>
</dbReference>
<dbReference type="Pfam" id="PF00395">
    <property type="entry name" value="SLH"/>
    <property type="match status" value="1"/>
</dbReference>
<proteinExistence type="inferred from homology"/>
<organism evidence="18 19">
    <name type="scientific">Lyngbya aestuarii BL J</name>
    <dbReference type="NCBI Taxonomy" id="1348334"/>
    <lineage>
        <taxon>Bacteria</taxon>
        <taxon>Bacillati</taxon>
        <taxon>Cyanobacteriota</taxon>
        <taxon>Cyanophyceae</taxon>
        <taxon>Oscillatoriophycideae</taxon>
        <taxon>Oscillatoriales</taxon>
        <taxon>Microcoleaceae</taxon>
        <taxon>Lyngbya</taxon>
    </lineage>
</organism>
<keyword evidence="3" id="KW-0813">Transport</keyword>
<evidence type="ECO:0000256" key="7">
    <source>
        <dbReference type="ARBA" id="ARBA00022729"/>
    </source>
</evidence>
<dbReference type="GO" id="GO:0015288">
    <property type="term" value="F:porin activity"/>
    <property type="evidence" value="ECO:0007669"/>
    <property type="project" value="UniProtKB-KW"/>
</dbReference>
<dbReference type="Pfam" id="PF22461">
    <property type="entry name" value="SLBB_2"/>
    <property type="match status" value="3"/>
</dbReference>
<name>U7QM28_9CYAN</name>
<evidence type="ECO:0000256" key="16">
    <source>
        <dbReference type="SAM" id="SignalP"/>
    </source>
</evidence>
<feature type="chain" id="PRO_5004687163" evidence="16">
    <location>
        <begin position="22"/>
        <end position="769"/>
    </location>
</feature>
<evidence type="ECO:0000256" key="3">
    <source>
        <dbReference type="ARBA" id="ARBA00022448"/>
    </source>
</evidence>
<dbReference type="PANTHER" id="PTHR33619">
    <property type="entry name" value="POLYSACCHARIDE EXPORT PROTEIN GFCE-RELATED"/>
    <property type="match status" value="1"/>
</dbReference>
<dbReference type="GO" id="GO:0006811">
    <property type="term" value="P:monoatomic ion transport"/>
    <property type="evidence" value="ECO:0007669"/>
    <property type="project" value="UniProtKB-KW"/>
</dbReference>
<gene>
    <name evidence="18" type="ORF">M595_1859</name>
</gene>
<dbReference type="InterPro" id="IPR049712">
    <property type="entry name" value="Poly_export"/>
</dbReference>
<keyword evidence="19" id="KW-1185">Reference proteome</keyword>
<keyword evidence="10" id="KW-0626">Porin</keyword>
<dbReference type="InterPro" id="IPR001119">
    <property type="entry name" value="SLH_dom"/>
</dbReference>
<keyword evidence="8" id="KW-0625">Polysaccharide transport</keyword>
<evidence type="ECO:0000256" key="11">
    <source>
        <dbReference type="ARBA" id="ARBA00023136"/>
    </source>
</evidence>
<dbReference type="InterPro" id="IPR019554">
    <property type="entry name" value="Soluble_ligand-bd"/>
</dbReference>
<dbReference type="Pfam" id="PF02563">
    <property type="entry name" value="Poly_export"/>
    <property type="match status" value="1"/>
</dbReference>
<dbReference type="OrthoDB" id="9793939at2"/>
<feature type="compositionally biased region" description="Low complexity" evidence="15">
    <location>
        <begin position="204"/>
        <end position="214"/>
    </location>
</feature>
<feature type="region of interest" description="Disordered" evidence="15">
    <location>
        <begin position="199"/>
        <end position="226"/>
    </location>
</feature>
<feature type="domain" description="SLH" evidence="17">
    <location>
        <begin position="136"/>
        <end position="200"/>
    </location>
</feature>
<feature type="signal peptide" evidence="16">
    <location>
        <begin position="1"/>
        <end position="21"/>
    </location>
</feature>
<dbReference type="GO" id="GO:0009279">
    <property type="term" value="C:cell outer membrane"/>
    <property type="evidence" value="ECO:0007669"/>
    <property type="project" value="UniProtKB-SubCell"/>
</dbReference>
<feature type="domain" description="SLH" evidence="17">
    <location>
        <begin position="42"/>
        <end position="105"/>
    </location>
</feature>
<comment type="caution">
    <text evidence="18">The sequence shown here is derived from an EMBL/GenBank/DDBJ whole genome shotgun (WGS) entry which is preliminary data.</text>
</comment>
<comment type="subcellular location">
    <subcellularLocation>
        <location evidence="1">Cell outer membrane</location>
        <topology evidence="1">Multi-pass membrane protein</topology>
    </subcellularLocation>
</comment>
<evidence type="ECO:0000256" key="5">
    <source>
        <dbReference type="ARBA" id="ARBA00022597"/>
    </source>
</evidence>
<keyword evidence="4" id="KW-1134">Transmembrane beta strand</keyword>
<evidence type="ECO:0000256" key="2">
    <source>
        <dbReference type="ARBA" id="ARBA00009450"/>
    </source>
</evidence>
<comment type="similarity">
    <text evidence="2">Belongs to the BexD/CtrA/VexA family.</text>
</comment>
<evidence type="ECO:0000313" key="18">
    <source>
        <dbReference type="EMBL" id="ERT08175.1"/>
    </source>
</evidence>
<evidence type="ECO:0000256" key="4">
    <source>
        <dbReference type="ARBA" id="ARBA00022452"/>
    </source>
</evidence>
<reference evidence="18 19" key="1">
    <citation type="journal article" date="2013" name="Front. Microbiol.">
        <title>Comparative genomic analyses of the cyanobacterium, Lyngbya aestuarii BL J, a powerful hydrogen producer.</title>
        <authorList>
            <person name="Kothari A."/>
            <person name="Vaughn M."/>
            <person name="Garcia-Pichel F."/>
        </authorList>
    </citation>
    <scope>NUCLEOTIDE SEQUENCE [LARGE SCALE GENOMIC DNA]</scope>
    <source>
        <strain evidence="18 19">BL J</strain>
    </source>
</reference>
<sequence length="769" mass="83432">MRVSILTVLTLSILTSGNCGATPHPLTLTFTSVEQRIASLPDSAYSTNPVGQHWARSFIEPLVLRGIIPPLDGNSIQPDQFITQAQFSSILQNAFGVNPLQPDIDPNQNVSRLEALVTLVQVLNLQSRQITPESLNRYFIDAHNIPKSNLSQVAAATENRLIVNYPNIRVLNPNKSATLAEVSAFVYQALVSLGEAPTLIQTGNNPRNNPRQRTPSPPQNPRSSSSTIQAIEVAENTDYNLGGGDRIAVFVANFPEHNGEYAILTNGLINMPLLGQFKVAGMTILQLERNLEARFSQTMKSPEVTVTLVSARPLNIAIAGEVNRPGAYALQLQVNPTEFPTITQAIQLAGGITQSANLREIKVQRKMGYGREKIIAVNLWDLFQSGDLRQDLTLRDDDKIIIPTLTRVDLTEASQLANNNLYPTESLPAKIAIVGEVFQPGSYTLQTGSGGAVLTVTRAIQEAGGITSTANLRQVKVRRPLNNGQEQIIDVDLFALLQGGDLRQDVILKNGDTIIIPTLTDVDLAEAPQLVNNNLYSAESKPMKVAIVGEVVRPGPYNLTADSASGGFLTVTQAIQQAGGITSSANLRQIQVKRLNRNGTEETINVNLFALIQQGDLRQDVILKTGDTIMIPTADKLTPNEVNDLARSTLSPNTIKVNFVGEVLRPGILDVPPNTPLSQAILAAGGFNNRAYEGAVELIRLSPDGTLEKREISVNFAEGITEENNPTLRNNDIIVVRPTGLNKLSDDLGNILNATSPFGIIFQLIERLF</sequence>
<dbReference type="GO" id="GO:0046930">
    <property type="term" value="C:pore complex"/>
    <property type="evidence" value="ECO:0007669"/>
    <property type="project" value="UniProtKB-KW"/>
</dbReference>
<evidence type="ECO:0000256" key="8">
    <source>
        <dbReference type="ARBA" id="ARBA00023047"/>
    </source>
</evidence>